<dbReference type="EMBL" id="OX451737">
    <property type="protein sequence ID" value="CAI8600747.1"/>
    <property type="molecule type" value="Genomic_DNA"/>
</dbReference>
<evidence type="ECO:0000313" key="1">
    <source>
        <dbReference type="EMBL" id="CAI8600747.1"/>
    </source>
</evidence>
<gene>
    <name evidence="1" type="ORF">VFH_II239040</name>
</gene>
<keyword evidence="2" id="KW-1185">Reference proteome</keyword>
<reference evidence="1 2" key="1">
    <citation type="submission" date="2023-01" db="EMBL/GenBank/DDBJ databases">
        <authorList>
            <person name="Kreplak J."/>
        </authorList>
    </citation>
    <scope>NUCLEOTIDE SEQUENCE [LARGE SCALE GENOMIC DNA]</scope>
</reference>
<organism evidence="1 2">
    <name type="scientific">Vicia faba</name>
    <name type="common">Broad bean</name>
    <name type="synonym">Faba vulgaris</name>
    <dbReference type="NCBI Taxonomy" id="3906"/>
    <lineage>
        <taxon>Eukaryota</taxon>
        <taxon>Viridiplantae</taxon>
        <taxon>Streptophyta</taxon>
        <taxon>Embryophyta</taxon>
        <taxon>Tracheophyta</taxon>
        <taxon>Spermatophyta</taxon>
        <taxon>Magnoliopsida</taxon>
        <taxon>eudicotyledons</taxon>
        <taxon>Gunneridae</taxon>
        <taxon>Pentapetalae</taxon>
        <taxon>rosids</taxon>
        <taxon>fabids</taxon>
        <taxon>Fabales</taxon>
        <taxon>Fabaceae</taxon>
        <taxon>Papilionoideae</taxon>
        <taxon>50 kb inversion clade</taxon>
        <taxon>NPAAA clade</taxon>
        <taxon>Hologalegina</taxon>
        <taxon>IRL clade</taxon>
        <taxon>Fabeae</taxon>
        <taxon>Vicia</taxon>
    </lineage>
</organism>
<sequence>MTQIYFLLSHSSQPIPLFLHFLIHSRLFLSCFADFSSISHLFGIGRRGFDLGSCWQCHWANEPARVTRHNSRLVTLVSNGDEELEVEEEDFEIESSDEQDDINVVELRNKDERNVV</sequence>
<protein>
    <submittedName>
        <fullName evidence="1">Uncharacterized protein</fullName>
    </submittedName>
</protein>
<name>A0AAV0ZUR7_VICFA</name>
<dbReference type="AlphaFoldDB" id="A0AAV0ZUR7"/>
<evidence type="ECO:0000313" key="2">
    <source>
        <dbReference type="Proteomes" id="UP001157006"/>
    </source>
</evidence>
<accession>A0AAV0ZUR7</accession>
<proteinExistence type="predicted"/>
<dbReference type="Proteomes" id="UP001157006">
    <property type="component" value="Chromosome 2"/>
</dbReference>